<comment type="catalytic activity">
    <reaction evidence="14">
        <text>[GlcNAc-(1-&gt;4)-Mur2Ac(oyl-L-Ala-gamma-D-Glu-L-Lys-D-Ala-D-Ala)](n)-di-trans,octa-cis-undecaprenyl diphosphate + beta-D-GlcNAc-(1-&gt;4)-Mur2Ac(oyl-L-Ala-gamma-D-Glu-L-Lys-D-Ala-D-Ala)-di-trans,octa-cis-undecaprenyl diphosphate = [GlcNAc-(1-&gt;4)-Mur2Ac(oyl-L-Ala-gamma-D-Glu-L-Lys-D-Ala-D-Ala)](n+1)-di-trans,octa-cis-undecaprenyl diphosphate + di-trans,octa-cis-undecaprenyl diphosphate + H(+)</text>
        <dbReference type="Rhea" id="RHEA:23708"/>
        <dbReference type="Rhea" id="RHEA-COMP:9602"/>
        <dbReference type="Rhea" id="RHEA-COMP:9603"/>
        <dbReference type="ChEBI" id="CHEBI:15378"/>
        <dbReference type="ChEBI" id="CHEBI:58405"/>
        <dbReference type="ChEBI" id="CHEBI:60033"/>
        <dbReference type="ChEBI" id="CHEBI:78435"/>
        <dbReference type="EC" id="2.4.99.28"/>
    </reaction>
</comment>
<keyword evidence="7" id="KW-0808">Transferase</keyword>
<dbReference type="GO" id="GO:0008360">
    <property type="term" value="P:regulation of cell shape"/>
    <property type="evidence" value="ECO:0007669"/>
    <property type="project" value="UniProtKB-KW"/>
</dbReference>
<keyword evidence="11" id="KW-0511">Multifunctional enzyme</keyword>
<keyword evidence="16" id="KW-0472">Membrane</keyword>
<evidence type="ECO:0000256" key="7">
    <source>
        <dbReference type="ARBA" id="ARBA00022679"/>
    </source>
</evidence>
<dbReference type="InterPro" id="IPR035437">
    <property type="entry name" value="SNase_OB-fold_sf"/>
</dbReference>
<accession>A0A1D7U634</accession>
<evidence type="ECO:0000256" key="14">
    <source>
        <dbReference type="ARBA" id="ARBA00049902"/>
    </source>
</evidence>
<dbReference type="GO" id="GO:0006508">
    <property type="term" value="P:proteolysis"/>
    <property type="evidence" value="ECO:0007669"/>
    <property type="project" value="UniProtKB-KW"/>
</dbReference>
<dbReference type="Gene3D" id="3.40.710.10">
    <property type="entry name" value="DD-peptidase/beta-lactamase superfamily"/>
    <property type="match status" value="1"/>
</dbReference>
<evidence type="ECO:0000256" key="6">
    <source>
        <dbReference type="ARBA" id="ARBA00022676"/>
    </source>
</evidence>
<keyword evidence="9" id="KW-0133">Cell shape</keyword>
<dbReference type="SUPFAM" id="SSF50199">
    <property type="entry name" value="Staphylococcal nuclease"/>
    <property type="match status" value="1"/>
</dbReference>
<dbReference type="Gene3D" id="1.10.3810.10">
    <property type="entry name" value="Biosynthetic peptidoglycan transglycosylase-like"/>
    <property type="match status" value="1"/>
</dbReference>
<reference evidence="19 20" key="1">
    <citation type="journal article" date="2015" name="Antonie Van Leeuwenhoek">
        <title>Bosea vaviloviae sp. nov., a new species of slow-growing rhizobia isolated from nodules of the relict species Vavilovia formosa (Stev.) Fed.</title>
        <authorList>
            <person name="Safronova V.I."/>
            <person name="Kuznetsova I.G."/>
            <person name="Sazanova A.L."/>
            <person name="Kimeklis A.K."/>
            <person name="Belimov A.A."/>
            <person name="Andronov E.E."/>
            <person name="Pinaev A.G."/>
            <person name="Chizhevskaya E.P."/>
            <person name="Pukhaev A.R."/>
            <person name="Popov K.P."/>
            <person name="Willems A."/>
            <person name="Tikhonovich I.A."/>
        </authorList>
    </citation>
    <scope>NUCLEOTIDE SEQUENCE [LARGE SCALE GENOMIC DNA]</scope>
    <source>
        <strain evidence="19 20">Vaf18</strain>
    </source>
</reference>
<keyword evidence="20" id="KW-1185">Reference proteome</keyword>
<protein>
    <submittedName>
        <fullName evidence="19">Penicillin-binding protein</fullName>
    </submittedName>
</protein>
<evidence type="ECO:0000256" key="12">
    <source>
        <dbReference type="ARBA" id="ARBA00023316"/>
    </source>
</evidence>
<keyword evidence="5" id="KW-0645">Protease</keyword>
<evidence type="ECO:0000256" key="15">
    <source>
        <dbReference type="SAM" id="MobiDB-lite"/>
    </source>
</evidence>
<dbReference type="PANTHER" id="PTHR32282:SF33">
    <property type="entry name" value="PEPTIDOGLYCAN GLYCOSYLTRANSFERASE"/>
    <property type="match status" value="1"/>
</dbReference>
<dbReference type="NCBIfam" id="TIGR02074">
    <property type="entry name" value="PBP_1a_fam"/>
    <property type="match status" value="1"/>
</dbReference>
<dbReference type="InterPro" id="IPR023346">
    <property type="entry name" value="Lysozyme-like_dom_sf"/>
</dbReference>
<comment type="similarity">
    <text evidence="2">In the C-terminal section; belongs to the transpeptidase family.</text>
</comment>
<sequence length="747" mass="78981">MLTGSVLLRALRRIRARHVAIAAALLITPIVVLIAYSVVTLPLNGGLVIAPTPSALVIEAQDGRNFATRGVFKGGKLSSADLPEHLKAAVVAIEDRRFYEHAGIDPRGIVRAAWRNWQGGGTREGGSTITQQLARLMFLSPDQNLRRKIQEAVLAIWLERQIGKQDILLRYLNTAYFGAGAYGVDAAARRYFDKPTKDLSLAESAMLAGLVRAPSQLAPTRNLGGAKERADTVLRAMLASGAISAQQAADARAAPVSLRIPPETPPGTNYFVDVVEADTRRLIGVAAGDLTLRTTLDLELQRVAEGVIARRFDSEGAARKVSQVALVALAPDGAIKAMVGGRDYEASQFNRATQAKRQAGSAFKLFVYLAALQKGYTPQTSVLDEPTQIGDWEPQNASGRFRGRMPLRTAFAQSSNSVAAQLGNEAGIPAVIAMAKRLGVKSELPTVPSLALGSAEVTLLEMTRAYAVLATGNEAIEPHAIRAIQSEGQKALFTHVAPAPGPAGGLGESRAMMLDLLEAVVREGTGKSARLQHAPVGGKTGTTQDYRDAWFIGFTPELTVGVWLGNDDNSPMDKVTGGGLPAEIFRDFLTQAVPVLAKGKAPGATAQTTRTAPSIASVPGTADEGRASDARPQPAPVSGAGAVIRGVPEVLDTGTLLVAGEPLRLEGVASEGGAPARQLARFLRRREIECMTGQAAEVQRCQIDGEDLSEIIIAAGGARATPDAPANLLAAENQARSARVGIWRRQR</sequence>
<dbReference type="GO" id="GO:0009002">
    <property type="term" value="F:serine-type D-Ala-D-Ala carboxypeptidase activity"/>
    <property type="evidence" value="ECO:0007669"/>
    <property type="project" value="UniProtKB-EC"/>
</dbReference>
<evidence type="ECO:0000256" key="11">
    <source>
        <dbReference type="ARBA" id="ARBA00023268"/>
    </source>
</evidence>
<comment type="similarity">
    <text evidence="3">In the N-terminal section; belongs to the glycosyltransferase 51 family.</text>
</comment>
<dbReference type="GO" id="GO:0009252">
    <property type="term" value="P:peptidoglycan biosynthetic process"/>
    <property type="evidence" value="ECO:0007669"/>
    <property type="project" value="UniProtKB-UniPathway"/>
</dbReference>
<dbReference type="GO" id="GO:0071555">
    <property type="term" value="P:cell wall organization"/>
    <property type="evidence" value="ECO:0007669"/>
    <property type="project" value="UniProtKB-KW"/>
</dbReference>
<dbReference type="Proteomes" id="UP000094969">
    <property type="component" value="Chromosome"/>
</dbReference>
<gene>
    <name evidence="19" type="ORF">BHK69_22590</name>
</gene>
<dbReference type="GO" id="GO:0008955">
    <property type="term" value="F:peptidoglycan glycosyltransferase activity"/>
    <property type="evidence" value="ECO:0007669"/>
    <property type="project" value="UniProtKB-EC"/>
</dbReference>
<dbReference type="STRING" id="1526658.BHK69_22590"/>
<organism evidence="19 20">
    <name type="scientific">Bosea vaviloviae</name>
    <dbReference type="NCBI Taxonomy" id="1526658"/>
    <lineage>
        <taxon>Bacteria</taxon>
        <taxon>Pseudomonadati</taxon>
        <taxon>Pseudomonadota</taxon>
        <taxon>Alphaproteobacteria</taxon>
        <taxon>Hyphomicrobiales</taxon>
        <taxon>Boseaceae</taxon>
        <taxon>Bosea</taxon>
    </lineage>
</organism>
<evidence type="ECO:0000256" key="3">
    <source>
        <dbReference type="ARBA" id="ARBA00007739"/>
    </source>
</evidence>
<keyword evidence="6" id="KW-0328">Glycosyltransferase</keyword>
<evidence type="ECO:0000256" key="4">
    <source>
        <dbReference type="ARBA" id="ARBA00022645"/>
    </source>
</evidence>
<feature type="region of interest" description="Disordered" evidence="15">
    <location>
        <begin position="600"/>
        <end position="639"/>
    </location>
</feature>
<feature type="compositionally biased region" description="Polar residues" evidence="15">
    <location>
        <begin position="605"/>
        <end position="614"/>
    </location>
</feature>
<evidence type="ECO:0000256" key="13">
    <source>
        <dbReference type="ARBA" id="ARBA00034000"/>
    </source>
</evidence>
<dbReference type="InterPro" id="IPR012338">
    <property type="entry name" value="Beta-lactam/transpept-like"/>
</dbReference>
<comment type="catalytic activity">
    <reaction evidence="13">
        <text>Preferential cleavage: (Ac)2-L-Lys-D-Ala-|-D-Ala. Also transpeptidation of peptidyl-alanyl moieties that are N-acyl substituents of D-alanine.</text>
        <dbReference type="EC" id="3.4.16.4"/>
    </reaction>
</comment>
<dbReference type="AlphaFoldDB" id="A0A1D7U634"/>
<dbReference type="GO" id="GO:0008658">
    <property type="term" value="F:penicillin binding"/>
    <property type="evidence" value="ECO:0007669"/>
    <property type="project" value="InterPro"/>
</dbReference>
<feature type="domain" description="Glycosyl transferase family 51" evidence="18">
    <location>
        <begin position="77"/>
        <end position="237"/>
    </location>
</feature>
<dbReference type="GO" id="GO:0030288">
    <property type="term" value="C:outer membrane-bounded periplasmic space"/>
    <property type="evidence" value="ECO:0007669"/>
    <property type="project" value="TreeGrafter"/>
</dbReference>
<dbReference type="InterPro" id="IPR050396">
    <property type="entry name" value="Glycosyltr_51/Transpeptidase"/>
</dbReference>
<feature type="domain" description="Penicillin-binding protein transpeptidase" evidence="17">
    <location>
        <begin position="327"/>
        <end position="589"/>
    </location>
</feature>
<dbReference type="UniPathway" id="UPA00219"/>
<keyword evidence="10" id="KW-0573">Peptidoglycan synthesis</keyword>
<dbReference type="InterPro" id="IPR001460">
    <property type="entry name" value="PCN-bd_Tpept"/>
</dbReference>
<proteinExistence type="inferred from homology"/>
<name>A0A1D7U634_9HYPH</name>
<evidence type="ECO:0000256" key="8">
    <source>
        <dbReference type="ARBA" id="ARBA00022801"/>
    </source>
</evidence>
<keyword evidence="16" id="KW-0812">Transmembrane</keyword>
<evidence type="ECO:0000256" key="2">
    <source>
        <dbReference type="ARBA" id="ARBA00007090"/>
    </source>
</evidence>
<evidence type="ECO:0000256" key="9">
    <source>
        <dbReference type="ARBA" id="ARBA00022960"/>
    </source>
</evidence>
<evidence type="ECO:0000256" key="1">
    <source>
        <dbReference type="ARBA" id="ARBA00004752"/>
    </source>
</evidence>
<dbReference type="SUPFAM" id="SSF53955">
    <property type="entry name" value="Lysozyme-like"/>
    <property type="match status" value="1"/>
</dbReference>
<keyword evidence="4" id="KW-0121">Carboxypeptidase</keyword>
<comment type="pathway">
    <text evidence="1">Cell wall biogenesis; peptidoglycan biosynthesis.</text>
</comment>
<evidence type="ECO:0000259" key="18">
    <source>
        <dbReference type="Pfam" id="PF00912"/>
    </source>
</evidence>
<dbReference type="InterPro" id="IPR036950">
    <property type="entry name" value="PBP_transglycosylase"/>
</dbReference>
<evidence type="ECO:0000313" key="20">
    <source>
        <dbReference type="Proteomes" id="UP000094969"/>
    </source>
</evidence>
<dbReference type="KEGG" id="bvv:BHK69_22590"/>
<dbReference type="PANTHER" id="PTHR32282">
    <property type="entry name" value="BINDING PROTEIN TRANSPEPTIDASE, PUTATIVE-RELATED"/>
    <property type="match status" value="1"/>
</dbReference>
<dbReference type="SUPFAM" id="SSF56601">
    <property type="entry name" value="beta-lactamase/transpeptidase-like"/>
    <property type="match status" value="1"/>
</dbReference>
<dbReference type="Pfam" id="PF00912">
    <property type="entry name" value="Transgly"/>
    <property type="match status" value="1"/>
</dbReference>
<dbReference type="EMBL" id="CP017147">
    <property type="protein sequence ID" value="AOO82850.1"/>
    <property type="molecule type" value="Genomic_DNA"/>
</dbReference>
<dbReference type="InterPro" id="IPR001264">
    <property type="entry name" value="Glyco_trans_51"/>
</dbReference>
<evidence type="ECO:0000256" key="5">
    <source>
        <dbReference type="ARBA" id="ARBA00022670"/>
    </source>
</evidence>
<feature type="transmembrane region" description="Helical" evidence="16">
    <location>
        <begin position="20"/>
        <end position="39"/>
    </location>
</feature>
<evidence type="ECO:0000313" key="19">
    <source>
        <dbReference type="EMBL" id="AOO82850.1"/>
    </source>
</evidence>
<evidence type="ECO:0000256" key="16">
    <source>
        <dbReference type="SAM" id="Phobius"/>
    </source>
</evidence>
<evidence type="ECO:0000256" key="10">
    <source>
        <dbReference type="ARBA" id="ARBA00022984"/>
    </source>
</evidence>
<dbReference type="FunFam" id="1.10.3810.10:FF:000001">
    <property type="entry name" value="Penicillin-binding protein 1A"/>
    <property type="match status" value="1"/>
</dbReference>
<keyword evidence="12" id="KW-0961">Cell wall biogenesis/degradation</keyword>
<keyword evidence="8" id="KW-0378">Hydrolase</keyword>
<dbReference type="Pfam" id="PF00905">
    <property type="entry name" value="Transpeptidase"/>
    <property type="match status" value="1"/>
</dbReference>
<evidence type="ECO:0000259" key="17">
    <source>
        <dbReference type="Pfam" id="PF00905"/>
    </source>
</evidence>
<keyword evidence="16" id="KW-1133">Transmembrane helix</keyword>